<evidence type="ECO:0000313" key="2">
    <source>
        <dbReference type="EMBL" id="EOA85045.1"/>
    </source>
</evidence>
<dbReference type="HOGENOM" id="CLU_327366_0_0_1"/>
<feature type="region of interest" description="Disordered" evidence="1">
    <location>
        <begin position="639"/>
        <end position="698"/>
    </location>
</feature>
<feature type="region of interest" description="Disordered" evidence="1">
    <location>
        <begin position="230"/>
        <end position="266"/>
    </location>
</feature>
<feature type="compositionally biased region" description="Polar residues" evidence="1">
    <location>
        <begin position="791"/>
        <end position="828"/>
    </location>
</feature>
<proteinExistence type="predicted"/>
<dbReference type="EMBL" id="KB908703">
    <property type="protein sequence ID" value="EOA85045.1"/>
    <property type="molecule type" value="Genomic_DNA"/>
</dbReference>
<sequence length="879" mass="96550">MSTEQASTNVRSLRERIAVIRQNSITLKKRVAGTVGRGGLGWKGESARQELAASLRTHFAQTSGDGKSESLYLHDIRSQECFDSGTEIRKGERRHRGRNKGCRRSDSIEPLNDAVAQEEEKTSYAGWHSLNNGLMRKKKLDELQGMYSSGRRFASTKGTALQDVFSFAAGDALDENGMTFSSHHDHHYYHYYYYYCRIPDHAFPLTPAAAPRSKPGELYRNCSYAENRYSSGPYPSSSSASSSPPPTSHPQPPAPPSRAPSSHSLIAPSAAPPKFSVWPSTRAISPIEPSVANHHRLSPVPISYSCATATTFSSCTVPSRGPSRSARRDLQYSPSTPAGKGQKRWNDDGGAEHDDDYDDVELPPTHPLYGLDTQQRRSYWDELPSYRSDASRLALTNSRSTAHKDSTLRGSTDSWSQVQFQLLGPAAQSYREILVADIERTFLQVLGPEARKLVRDMMSPMSESTIRSVGIIRGEEDLSAAVPVEADHEAKNKKTSGAGKLCQSLTCRTGATSPDGPARSVDPEMQSADVAAVPKKFGMAYLTRKMRSDPVGWRKYKDKQRKIHESTRGEVIAIDEEDKQHDAGAQKQNIELQPMQQSSQQELETPTPKSGVETSAGENHGDAAPPVQLSNTIQREPEGIISSSPTLSPSIPGPSHASPAPREPARERTATRIRATSQPPQSMQQRSESSRSSLSERLRTTRLEDLRLHSDTAQEIRELMLDLDRDRSQSMSKATGSRHRPALGELPGGFTSTNPTEASSRRSKSPRGALERHFQTLQEANDEARHRGQTPLRSQPSNLTLPRSFKAPTTHSRASLSHSRPSTSVTEDTNAEAVSAQSSSTAVDTMRPRTDGENYGSTSTISPEDADAEINTTPQRENS</sequence>
<reference evidence="2 3" key="1">
    <citation type="journal article" date="2012" name="PLoS Pathog.">
        <title>Diverse lifestyles and strategies of plant pathogenesis encoded in the genomes of eighteen Dothideomycetes fungi.</title>
        <authorList>
            <person name="Ohm R.A."/>
            <person name="Feau N."/>
            <person name="Henrissat B."/>
            <person name="Schoch C.L."/>
            <person name="Horwitz B.A."/>
            <person name="Barry K.W."/>
            <person name="Condon B.J."/>
            <person name="Copeland A.C."/>
            <person name="Dhillon B."/>
            <person name="Glaser F."/>
            <person name="Hesse C.N."/>
            <person name="Kosti I."/>
            <person name="LaButti K."/>
            <person name="Lindquist E.A."/>
            <person name="Lucas S."/>
            <person name="Salamov A.A."/>
            <person name="Bradshaw R.E."/>
            <person name="Ciuffetti L."/>
            <person name="Hamelin R.C."/>
            <person name="Kema G.H.J."/>
            <person name="Lawrence C."/>
            <person name="Scott J.A."/>
            <person name="Spatafora J.W."/>
            <person name="Turgeon B.G."/>
            <person name="de Wit P.J.G.M."/>
            <person name="Zhong S."/>
            <person name="Goodwin S.B."/>
            <person name="Grigoriev I.V."/>
        </authorList>
    </citation>
    <scope>NUCLEOTIDE SEQUENCE [LARGE SCALE GENOMIC DNA]</scope>
    <source>
        <strain evidence="3">28A</strain>
    </source>
</reference>
<feature type="compositionally biased region" description="Low complexity" evidence="1">
    <location>
        <begin position="640"/>
        <end position="660"/>
    </location>
</feature>
<feature type="compositionally biased region" description="Polar residues" evidence="1">
    <location>
        <begin position="586"/>
        <end position="617"/>
    </location>
</feature>
<accession>R0IIR6</accession>
<feature type="region of interest" description="Disordered" evidence="1">
    <location>
        <begin position="727"/>
        <end position="879"/>
    </location>
</feature>
<protein>
    <submittedName>
        <fullName evidence="2">Uncharacterized protein</fullName>
    </submittedName>
</protein>
<name>R0IIR6_EXST2</name>
<dbReference type="GeneID" id="19401693"/>
<dbReference type="Proteomes" id="UP000016935">
    <property type="component" value="Unassembled WGS sequence"/>
</dbReference>
<keyword evidence="3" id="KW-1185">Reference proteome</keyword>
<feature type="region of interest" description="Disordered" evidence="1">
    <location>
        <begin position="554"/>
        <end position="627"/>
    </location>
</feature>
<gene>
    <name evidence="2" type="ORF">SETTUDRAFT_179601</name>
</gene>
<dbReference type="OrthoDB" id="3691470at2759"/>
<evidence type="ECO:0000313" key="3">
    <source>
        <dbReference type="Proteomes" id="UP000016935"/>
    </source>
</evidence>
<feature type="compositionally biased region" description="Pro residues" evidence="1">
    <location>
        <begin position="243"/>
        <end position="258"/>
    </location>
</feature>
<dbReference type="AlphaFoldDB" id="R0IIR6"/>
<reference evidence="2 3" key="2">
    <citation type="journal article" date="2013" name="PLoS Genet.">
        <title>Comparative genome structure, secondary metabolite, and effector coding capacity across Cochliobolus pathogens.</title>
        <authorList>
            <person name="Condon B.J."/>
            <person name="Leng Y."/>
            <person name="Wu D."/>
            <person name="Bushley K.E."/>
            <person name="Ohm R.A."/>
            <person name="Otillar R."/>
            <person name="Martin J."/>
            <person name="Schackwitz W."/>
            <person name="Grimwood J."/>
            <person name="MohdZainudin N."/>
            <person name="Xue C."/>
            <person name="Wang R."/>
            <person name="Manning V.A."/>
            <person name="Dhillon B."/>
            <person name="Tu Z.J."/>
            <person name="Steffenson B.J."/>
            <person name="Salamov A."/>
            <person name="Sun H."/>
            <person name="Lowry S."/>
            <person name="LaButti K."/>
            <person name="Han J."/>
            <person name="Copeland A."/>
            <person name="Lindquist E."/>
            <person name="Barry K."/>
            <person name="Schmutz J."/>
            <person name="Baker S.E."/>
            <person name="Ciuffetti L.M."/>
            <person name="Grigoriev I.V."/>
            <person name="Zhong S."/>
            <person name="Turgeon B.G."/>
        </authorList>
    </citation>
    <scope>NUCLEOTIDE SEQUENCE [LARGE SCALE GENOMIC DNA]</scope>
    <source>
        <strain evidence="3">28A</strain>
    </source>
</reference>
<feature type="compositionally biased region" description="Polar residues" evidence="1">
    <location>
        <begin position="870"/>
        <end position="879"/>
    </location>
</feature>
<organism evidence="2 3">
    <name type="scientific">Exserohilum turcicum (strain 28A)</name>
    <name type="common">Northern leaf blight fungus</name>
    <name type="synonym">Setosphaeria turcica</name>
    <dbReference type="NCBI Taxonomy" id="671987"/>
    <lineage>
        <taxon>Eukaryota</taxon>
        <taxon>Fungi</taxon>
        <taxon>Dikarya</taxon>
        <taxon>Ascomycota</taxon>
        <taxon>Pezizomycotina</taxon>
        <taxon>Dothideomycetes</taxon>
        <taxon>Pleosporomycetidae</taxon>
        <taxon>Pleosporales</taxon>
        <taxon>Pleosporineae</taxon>
        <taxon>Pleosporaceae</taxon>
        <taxon>Exserohilum</taxon>
    </lineage>
</organism>
<evidence type="ECO:0000256" key="1">
    <source>
        <dbReference type="SAM" id="MobiDB-lite"/>
    </source>
</evidence>
<feature type="region of interest" description="Disordered" evidence="1">
    <location>
        <begin position="391"/>
        <end position="410"/>
    </location>
</feature>
<dbReference type="RefSeq" id="XP_008027533.1">
    <property type="nucleotide sequence ID" value="XM_008029342.1"/>
</dbReference>
<feature type="region of interest" description="Disordered" evidence="1">
    <location>
        <begin position="312"/>
        <end position="373"/>
    </location>
</feature>
<feature type="compositionally biased region" description="Low complexity" evidence="1">
    <location>
        <begin position="230"/>
        <end position="242"/>
    </location>
</feature>